<name>A0ABS0A5Q3_9FLAO</name>
<sequence length="296" mass="32721">AIDLSQSDLEQFNNDYTQYLGSCIKQFINDNLLTEVLAVCSHGHTIHHLPDQNYTLQIGNLPQLAKLLNHRVVCDYRIQDVLKGGQGAPLVPIGDHFLFPNYDFCLNLGGFANISFELDGVRKAFDIVPVNVVLNKIANQLGADYDNGGDFAKAGKININVLTQLNALSFYKFNGPKSLGVEWVQQNIWHIVNSIVRPKDALATFTEHVAIQISNFISSGAQVLITGGGAYNSFLVDRISFYSNADLVIPDNNLIEYKEALIFAFLGVLKLRNEDNCLASVTGAYENHSSGRIYLP</sequence>
<accession>A0ABS0A5Q3</accession>
<keyword evidence="1" id="KW-0418">Kinase</keyword>
<dbReference type="Gene3D" id="3.30.420.40">
    <property type="match status" value="2"/>
</dbReference>
<dbReference type="GO" id="GO:0016301">
    <property type="term" value="F:kinase activity"/>
    <property type="evidence" value="ECO:0007669"/>
    <property type="project" value="UniProtKB-KW"/>
</dbReference>
<keyword evidence="2" id="KW-1185">Reference proteome</keyword>
<comment type="caution">
    <text evidence="1">The sequence shown here is derived from an EMBL/GenBank/DDBJ whole genome shotgun (WGS) entry which is preliminary data.</text>
</comment>
<keyword evidence="1" id="KW-0808">Transferase</keyword>
<organism evidence="1 2">
    <name type="scientific">Nonlabens mediterrranea</name>
    <dbReference type="NCBI Taxonomy" id="1419947"/>
    <lineage>
        <taxon>Bacteria</taxon>
        <taxon>Pseudomonadati</taxon>
        <taxon>Bacteroidota</taxon>
        <taxon>Flavobacteriia</taxon>
        <taxon>Flavobacteriales</taxon>
        <taxon>Flavobacteriaceae</taxon>
        <taxon>Nonlabens</taxon>
    </lineage>
</organism>
<gene>
    <name evidence="1" type="ORF">FNJ87_09035</name>
</gene>
<dbReference type="Pfam" id="PF03702">
    <property type="entry name" value="AnmK"/>
    <property type="match status" value="1"/>
</dbReference>
<dbReference type="PANTHER" id="PTHR30605">
    <property type="entry name" value="ANHYDRO-N-ACETYLMURAMIC ACID KINASE"/>
    <property type="match status" value="1"/>
</dbReference>
<dbReference type="SUPFAM" id="SSF53067">
    <property type="entry name" value="Actin-like ATPase domain"/>
    <property type="match status" value="1"/>
</dbReference>
<dbReference type="Proteomes" id="UP001194729">
    <property type="component" value="Unassembled WGS sequence"/>
</dbReference>
<reference evidence="1 2" key="1">
    <citation type="submission" date="2020-11" db="EMBL/GenBank/DDBJ databases">
        <title>P. mediterranea TC4 genome.</title>
        <authorList>
            <person name="Molmeret M."/>
        </authorList>
    </citation>
    <scope>NUCLEOTIDE SEQUENCE [LARGE SCALE GENOMIC DNA]</scope>
    <source>
        <strain evidence="1 2">TC4</strain>
    </source>
</reference>
<evidence type="ECO:0000313" key="2">
    <source>
        <dbReference type="Proteomes" id="UP001194729"/>
    </source>
</evidence>
<evidence type="ECO:0000313" key="1">
    <source>
        <dbReference type="EMBL" id="MBF4984461.1"/>
    </source>
</evidence>
<protein>
    <submittedName>
        <fullName evidence="1">Anhydro-N-acetylmuramic acid kinase</fullName>
    </submittedName>
</protein>
<feature type="non-terminal residue" evidence="1">
    <location>
        <position position="1"/>
    </location>
</feature>
<dbReference type="PANTHER" id="PTHR30605:SF0">
    <property type="entry name" value="ANHYDRO-N-ACETYLMURAMIC ACID KINASE"/>
    <property type="match status" value="1"/>
</dbReference>
<dbReference type="InterPro" id="IPR043129">
    <property type="entry name" value="ATPase_NBD"/>
</dbReference>
<proteinExistence type="predicted"/>
<dbReference type="EMBL" id="JADKYU010000468">
    <property type="protein sequence ID" value="MBF4984461.1"/>
    <property type="molecule type" value="Genomic_DNA"/>
</dbReference>
<dbReference type="InterPro" id="IPR005338">
    <property type="entry name" value="Anhydro_N_Ac-Mur_kinase"/>
</dbReference>